<dbReference type="Pfam" id="PF00294">
    <property type="entry name" value="PfkB"/>
    <property type="match status" value="1"/>
</dbReference>
<sequence length="360" mass="37362">MARRDVVALGSAIVDLGVRVRAREIDRLGLARGTMTLAEAEDLDRLIEAVGGEVEIRGGGSAANTAVGLASLGVDTAMVTQVGDDDLGERWASEVAEAGVEVVLVPAPPGSRTARSLIMVDEGGERTMVTSLGVASSLDVDELPLPLLAEARWCFVEGYLLDAAGDGLFERLDVVRRLGGRIALSLGDQLLVDRHRDRLVRALGRVVDVVLGNGAEAAQLVRRQALSTIVEELQARGVEGALTLGADGAVVFSADEALHQPAPETIADVVDTTGAGDQFAAGYLAALVRGGDLSSRAMLGTHVATAVVTHEGARPRPDTPLAAAPALTELLAGLGLSREADPAFDERSSDEPVAGERHGE</sequence>
<dbReference type="InterPro" id="IPR002173">
    <property type="entry name" value="Carboh/pur_kinase_PfkB_CS"/>
</dbReference>
<dbReference type="InterPro" id="IPR029056">
    <property type="entry name" value="Ribokinase-like"/>
</dbReference>
<comment type="similarity">
    <text evidence="1 4">Belongs to the carbohydrate kinase PfkB family.</text>
</comment>
<evidence type="ECO:0000256" key="2">
    <source>
        <dbReference type="ARBA" id="ARBA00022679"/>
    </source>
</evidence>
<keyword evidence="8" id="KW-1185">Reference proteome</keyword>
<name>C7M367_ACIFD</name>
<dbReference type="PROSITE" id="PS00583">
    <property type="entry name" value="PFKB_KINASES_1"/>
    <property type="match status" value="1"/>
</dbReference>
<dbReference type="PROSITE" id="PS00584">
    <property type="entry name" value="PFKB_KINASES_2"/>
    <property type="match status" value="1"/>
</dbReference>
<dbReference type="InterPro" id="IPR052700">
    <property type="entry name" value="Carb_kinase_PfkB-like"/>
</dbReference>
<dbReference type="STRING" id="525909.Afer_0494"/>
<dbReference type="KEGG" id="afo:Afer_0494"/>
<keyword evidence="3 4" id="KW-0418">Kinase</keyword>
<dbReference type="PRINTS" id="PR00990">
    <property type="entry name" value="RIBOKINASE"/>
</dbReference>
<dbReference type="SUPFAM" id="SSF53613">
    <property type="entry name" value="Ribokinase-like"/>
    <property type="match status" value="1"/>
</dbReference>
<gene>
    <name evidence="7" type="ordered locus">Afer_0494</name>
</gene>
<dbReference type="Gene3D" id="3.40.1190.20">
    <property type="match status" value="1"/>
</dbReference>
<evidence type="ECO:0000313" key="8">
    <source>
        <dbReference type="Proteomes" id="UP000000771"/>
    </source>
</evidence>
<evidence type="ECO:0000259" key="6">
    <source>
        <dbReference type="Pfam" id="PF00294"/>
    </source>
</evidence>
<proteinExistence type="inferred from homology"/>
<reference evidence="7 8" key="1">
    <citation type="journal article" date="2009" name="Stand. Genomic Sci.">
        <title>Complete genome sequence of Acidimicrobium ferrooxidans type strain (ICP).</title>
        <authorList>
            <person name="Clum A."/>
            <person name="Nolan M."/>
            <person name="Lang E."/>
            <person name="Glavina Del Rio T."/>
            <person name="Tice H."/>
            <person name="Copeland A."/>
            <person name="Cheng J.F."/>
            <person name="Lucas S."/>
            <person name="Chen F."/>
            <person name="Bruce D."/>
            <person name="Goodwin L."/>
            <person name="Pitluck S."/>
            <person name="Ivanova N."/>
            <person name="Mavrommatis K."/>
            <person name="Mikhailova N."/>
            <person name="Pati A."/>
            <person name="Chen A."/>
            <person name="Palaniappan K."/>
            <person name="Goker M."/>
            <person name="Spring S."/>
            <person name="Land M."/>
            <person name="Hauser L."/>
            <person name="Chang Y.J."/>
            <person name="Jeffries C.C."/>
            <person name="Chain P."/>
            <person name="Bristow J."/>
            <person name="Eisen J.A."/>
            <person name="Markowitz V."/>
            <person name="Hugenholtz P."/>
            <person name="Kyrpides N.C."/>
            <person name="Klenk H.P."/>
            <person name="Lapidus A."/>
        </authorList>
    </citation>
    <scope>NUCLEOTIDE SEQUENCE [LARGE SCALE GENOMIC DNA]</scope>
    <source>
        <strain evidence="8">DSM 10331 / JCM 15462 / NBRC 103882 / ICP</strain>
    </source>
</reference>
<dbReference type="eggNOG" id="COG0524">
    <property type="taxonomic scope" value="Bacteria"/>
</dbReference>
<dbReference type="CDD" id="cd01168">
    <property type="entry name" value="adenosine_kinase"/>
    <property type="match status" value="1"/>
</dbReference>
<dbReference type="Proteomes" id="UP000000771">
    <property type="component" value="Chromosome"/>
</dbReference>
<dbReference type="PANTHER" id="PTHR43320:SF3">
    <property type="entry name" value="CARBOHYDRATE KINASE PFKB DOMAIN-CONTAINING PROTEIN"/>
    <property type="match status" value="1"/>
</dbReference>
<dbReference type="AlphaFoldDB" id="C7M367"/>
<evidence type="ECO:0000256" key="5">
    <source>
        <dbReference type="SAM" id="MobiDB-lite"/>
    </source>
</evidence>
<evidence type="ECO:0000256" key="4">
    <source>
        <dbReference type="RuleBase" id="RU003704"/>
    </source>
</evidence>
<evidence type="ECO:0000313" key="7">
    <source>
        <dbReference type="EMBL" id="ACU53461.1"/>
    </source>
</evidence>
<dbReference type="RefSeq" id="WP_015797960.1">
    <property type="nucleotide sequence ID" value="NC_013124.1"/>
</dbReference>
<dbReference type="GO" id="GO:0016301">
    <property type="term" value="F:kinase activity"/>
    <property type="evidence" value="ECO:0007669"/>
    <property type="project" value="UniProtKB-KW"/>
</dbReference>
<evidence type="ECO:0000256" key="3">
    <source>
        <dbReference type="ARBA" id="ARBA00022777"/>
    </source>
</evidence>
<organism evidence="7 8">
    <name type="scientific">Acidimicrobium ferrooxidans (strain DSM 10331 / JCM 15462 / NBRC 103882 / ICP)</name>
    <dbReference type="NCBI Taxonomy" id="525909"/>
    <lineage>
        <taxon>Bacteria</taxon>
        <taxon>Bacillati</taxon>
        <taxon>Actinomycetota</taxon>
        <taxon>Acidimicrobiia</taxon>
        <taxon>Acidimicrobiales</taxon>
        <taxon>Acidimicrobiaceae</taxon>
        <taxon>Acidimicrobium</taxon>
    </lineage>
</organism>
<dbReference type="EMBL" id="CP001631">
    <property type="protein sequence ID" value="ACU53461.1"/>
    <property type="molecule type" value="Genomic_DNA"/>
</dbReference>
<dbReference type="InterPro" id="IPR011611">
    <property type="entry name" value="PfkB_dom"/>
</dbReference>
<dbReference type="InterPro" id="IPR002139">
    <property type="entry name" value="Ribo/fructo_kinase"/>
</dbReference>
<feature type="domain" description="Carbohydrate kinase PfkB" evidence="6">
    <location>
        <begin position="51"/>
        <end position="315"/>
    </location>
</feature>
<feature type="region of interest" description="Disordered" evidence="5">
    <location>
        <begin position="338"/>
        <end position="360"/>
    </location>
</feature>
<dbReference type="HOGENOM" id="CLU_027634_5_1_11"/>
<evidence type="ECO:0000256" key="1">
    <source>
        <dbReference type="ARBA" id="ARBA00010688"/>
    </source>
</evidence>
<protein>
    <submittedName>
        <fullName evidence="7">PfkB domain protein</fullName>
    </submittedName>
</protein>
<accession>C7M367</accession>
<keyword evidence="2 4" id="KW-0808">Transferase</keyword>
<dbReference type="PANTHER" id="PTHR43320">
    <property type="entry name" value="SUGAR KINASE"/>
    <property type="match status" value="1"/>
</dbReference>